<dbReference type="Proteomes" id="UP001283361">
    <property type="component" value="Unassembled WGS sequence"/>
</dbReference>
<keyword evidence="1" id="KW-1133">Transmembrane helix</keyword>
<dbReference type="AlphaFoldDB" id="A0AAE1A5E2"/>
<evidence type="ECO:0000313" key="2">
    <source>
        <dbReference type="EMBL" id="KAK3781297.1"/>
    </source>
</evidence>
<evidence type="ECO:0000313" key="3">
    <source>
        <dbReference type="Proteomes" id="UP001283361"/>
    </source>
</evidence>
<dbReference type="EMBL" id="JAWDGP010002625">
    <property type="protein sequence ID" value="KAK3781297.1"/>
    <property type="molecule type" value="Genomic_DNA"/>
</dbReference>
<reference evidence="2" key="1">
    <citation type="journal article" date="2023" name="G3 (Bethesda)">
        <title>A reference genome for the long-term kleptoplast-retaining sea slug Elysia crispata morphotype clarki.</title>
        <authorList>
            <person name="Eastman K.E."/>
            <person name="Pendleton A.L."/>
            <person name="Shaikh M.A."/>
            <person name="Suttiyut T."/>
            <person name="Ogas R."/>
            <person name="Tomko P."/>
            <person name="Gavelis G."/>
            <person name="Widhalm J.R."/>
            <person name="Wisecaver J.H."/>
        </authorList>
    </citation>
    <scope>NUCLEOTIDE SEQUENCE</scope>
    <source>
        <strain evidence="2">ECLA1</strain>
    </source>
</reference>
<feature type="non-terminal residue" evidence="2">
    <location>
        <position position="1"/>
    </location>
</feature>
<evidence type="ECO:0000256" key="1">
    <source>
        <dbReference type="SAM" id="Phobius"/>
    </source>
</evidence>
<gene>
    <name evidence="2" type="ORF">RRG08_053193</name>
</gene>
<protein>
    <submittedName>
        <fullName evidence="2">Uncharacterized protein</fullName>
    </submittedName>
</protein>
<proteinExistence type="predicted"/>
<organism evidence="2 3">
    <name type="scientific">Elysia crispata</name>
    <name type="common">lettuce slug</name>
    <dbReference type="NCBI Taxonomy" id="231223"/>
    <lineage>
        <taxon>Eukaryota</taxon>
        <taxon>Metazoa</taxon>
        <taxon>Spiralia</taxon>
        <taxon>Lophotrochozoa</taxon>
        <taxon>Mollusca</taxon>
        <taxon>Gastropoda</taxon>
        <taxon>Heterobranchia</taxon>
        <taxon>Euthyneura</taxon>
        <taxon>Panpulmonata</taxon>
        <taxon>Sacoglossa</taxon>
        <taxon>Placobranchoidea</taxon>
        <taxon>Plakobranchidae</taxon>
        <taxon>Elysia</taxon>
    </lineage>
</organism>
<keyword evidence="3" id="KW-1185">Reference proteome</keyword>
<name>A0AAE1A5E2_9GAST</name>
<sequence>PLRITGAEILTTALHVFLGLPVSTGFSLWRSRYPGMSRRQLDDGFVTPTGRNSSNCRRQL</sequence>
<keyword evidence="1" id="KW-0812">Transmembrane</keyword>
<accession>A0AAE1A5E2</accession>
<comment type="caution">
    <text evidence="2">The sequence shown here is derived from an EMBL/GenBank/DDBJ whole genome shotgun (WGS) entry which is preliminary data.</text>
</comment>
<feature type="transmembrane region" description="Helical" evidence="1">
    <location>
        <begin position="12"/>
        <end position="29"/>
    </location>
</feature>
<keyword evidence="1" id="KW-0472">Membrane</keyword>